<evidence type="ECO:0000256" key="2">
    <source>
        <dbReference type="ARBA" id="ARBA00022491"/>
    </source>
</evidence>
<protein>
    <recommendedName>
        <fullName evidence="11">Transcriptional repressor Tup1 N-terminal domain-containing protein</fullName>
    </recommendedName>
</protein>
<dbReference type="PROSITE" id="PS50082">
    <property type="entry name" value="WD_REPEATS_2"/>
    <property type="match status" value="6"/>
</dbReference>
<feature type="repeat" description="WD" evidence="9">
    <location>
        <begin position="522"/>
        <end position="556"/>
    </location>
</feature>
<feature type="compositionally biased region" description="Pro residues" evidence="10">
    <location>
        <begin position="324"/>
        <end position="333"/>
    </location>
</feature>
<keyword evidence="4" id="KW-0677">Repeat</keyword>
<dbReference type="FunFam" id="2.130.10.10:FF:000503">
    <property type="entry name" value="Glucose repression regulatory protein TUP1"/>
    <property type="match status" value="1"/>
</dbReference>
<evidence type="ECO:0000256" key="7">
    <source>
        <dbReference type="ARBA" id="ARBA00023242"/>
    </source>
</evidence>
<evidence type="ECO:0000256" key="8">
    <source>
        <dbReference type="ARBA" id="ARBA00060760"/>
    </source>
</evidence>
<dbReference type="CDD" id="cd00200">
    <property type="entry name" value="WD40"/>
    <property type="match status" value="1"/>
</dbReference>
<keyword evidence="2" id="KW-0678">Repressor</keyword>
<feature type="repeat" description="WD" evidence="9">
    <location>
        <begin position="557"/>
        <end position="590"/>
    </location>
</feature>
<evidence type="ECO:0000256" key="5">
    <source>
        <dbReference type="ARBA" id="ARBA00023015"/>
    </source>
</evidence>
<feature type="compositionally biased region" description="Basic and acidic residues" evidence="10">
    <location>
        <begin position="291"/>
        <end position="300"/>
    </location>
</feature>
<reference evidence="12 13" key="1">
    <citation type="submission" date="2020-12" db="EMBL/GenBank/DDBJ databases">
        <title>Metabolic potential, ecology and presence of endohyphal bacteria is reflected in genomic diversity of Mucoromycotina.</title>
        <authorList>
            <person name="Muszewska A."/>
            <person name="Okrasinska A."/>
            <person name="Steczkiewicz K."/>
            <person name="Drgas O."/>
            <person name="Orlowska M."/>
            <person name="Perlinska-Lenart U."/>
            <person name="Aleksandrzak-Piekarczyk T."/>
            <person name="Szatraj K."/>
            <person name="Zielenkiewicz U."/>
            <person name="Pilsyk S."/>
            <person name="Malc E."/>
            <person name="Mieczkowski P."/>
            <person name="Kruszewska J.S."/>
            <person name="Biernat P."/>
            <person name="Pawlowska J."/>
        </authorList>
    </citation>
    <scope>NUCLEOTIDE SEQUENCE [LARGE SCALE GENOMIC DNA]</scope>
    <source>
        <strain evidence="12 13">CBS 142.35</strain>
    </source>
</reference>
<feature type="compositionally biased region" description="Gly residues" evidence="10">
    <location>
        <begin position="94"/>
        <end position="104"/>
    </location>
</feature>
<evidence type="ECO:0000259" key="11">
    <source>
        <dbReference type="Pfam" id="PF08581"/>
    </source>
</evidence>
<feature type="region of interest" description="Disordered" evidence="10">
    <location>
        <begin position="88"/>
        <end position="350"/>
    </location>
</feature>
<comment type="subcellular location">
    <subcellularLocation>
        <location evidence="1">Nucleus</location>
    </subcellularLocation>
</comment>
<feature type="repeat" description="WD" evidence="9">
    <location>
        <begin position="655"/>
        <end position="694"/>
    </location>
</feature>
<feature type="compositionally biased region" description="Low complexity" evidence="10">
    <location>
        <begin position="136"/>
        <end position="150"/>
    </location>
</feature>
<dbReference type="GO" id="GO:0005634">
    <property type="term" value="C:nucleus"/>
    <property type="evidence" value="ECO:0007669"/>
    <property type="project" value="UniProtKB-SubCell"/>
</dbReference>
<evidence type="ECO:0000256" key="4">
    <source>
        <dbReference type="ARBA" id="ARBA00022737"/>
    </source>
</evidence>
<comment type="similarity">
    <text evidence="8">Belongs to the WD repeat TUP1 family.</text>
</comment>
<dbReference type="PRINTS" id="PR00320">
    <property type="entry name" value="GPROTEINBRPT"/>
</dbReference>
<evidence type="ECO:0000256" key="3">
    <source>
        <dbReference type="ARBA" id="ARBA00022574"/>
    </source>
</evidence>
<evidence type="ECO:0000256" key="10">
    <source>
        <dbReference type="SAM" id="MobiDB-lite"/>
    </source>
</evidence>
<evidence type="ECO:0000256" key="1">
    <source>
        <dbReference type="ARBA" id="ARBA00004123"/>
    </source>
</evidence>
<keyword evidence="6" id="KW-0804">Transcription</keyword>
<feature type="repeat" description="WD" evidence="9">
    <location>
        <begin position="468"/>
        <end position="509"/>
    </location>
</feature>
<dbReference type="SMART" id="SM00320">
    <property type="entry name" value="WD40"/>
    <property type="match status" value="7"/>
</dbReference>
<dbReference type="InterPro" id="IPR015943">
    <property type="entry name" value="WD40/YVTN_repeat-like_dom_sf"/>
</dbReference>
<gene>
    <name evidence="12" type="ORF">INT45_011819</name>
</gene>
<feature type="repeat" description="WD" evidence="9">
    <location>
        <begin position="613"/>
        <end position="654"/>
    </location>
</feature>
<keyword evidence="13" id="KW-1185">Reference proteome</keyword>
<dbReference type="SUPFAM" id="SSF50978">
    <property type="entry name" value="WD40 repeat-like"/>
    <property type="match status" value="1"/>
</dbReference>
<dbReference type="InterPro" id="IPR036322">
    <property type="entry name" value="WD40_repeat_dom_sf"/>
</dbReference>
<dbReference type="PROSITE" id="PS00678">
    <property type="entry name" value="WD_REPEATS_1"/>
    <property type="match status" value="3"/>
</dbReference>
<dbReference type="InterPro" id="IPR019775">
    <property type="entry name" value="WD40_repeat_CS"/>
</dbReference>
<feature type="compositionally biased region" description="Low complexity" evidence="10">
    <location>
        <begin position="157"/>
        <end position="209"/>
    </location>
</feature>
<proteinExistence type="inferred from homology"/>
<feature type="repeat" description="WD" evidence="9">
    <location>
        <begin position="433"/>
        <end position="467"/>
    </location>
</feature>
<dbReference type="Pfam" id="PF08581">
    <property type="entry name" value="Tup_N"/>
    <property type="match status" value="1"/>
</dbReference>
<evidence type="ECO:0000256" key="9">
    <source>
        <dbReference type="PROSITE-ProRule" id="PRU00221"/>
    </source>
</evidence>
<dbReference type="OrthoDB" id="17410at2759"/>
<dbReference type="PROSITE" id="PS50294">
    <property type="entry name" value="WD_REPEATS_REGION"/>
    <property type="match status" value="6"/>
</dbReference>
<keyword evidence="7" id="KW-0539">Nucleus</keyword>
<sequence length="694" mass="76171">MSVYSHRTMVPPQNRIIEMLDAIRVEFETLSQEAYVCKTQRDDFEHKMNTQIQEMNNFQQSLHDLERAQQTIKDQYEEEIARLRQQLEQAQQARGGGGGGGGGPQQQSLQQHRPPPPRTQQQPSTPAAPSPHHHSQQQGGPPNIGPGSSNYFGGIMNTQQQQQHNGSNNNSTNNNSNPPPSSHGLAAPPQSSHSQMHDSQQQQQHHQYPGYPPSQQQPPPPTSSAGYMNGSPNMHPPQQPQSGPGMYGGRMPTSPAPGPYPRQEHGNYGYPPRAGAPGTPTSQPSPASHHPQIESPDKRKSQTGLGVMPSSRSSGSISKMGERGPPPPHPGTPGVPGSGAFTEMDPEQVPPNMKIEGQDWFALFNPKVARYLNVNLVHTLDHASVVCCVKFSADGRYLAAGCNRKTYIYDVKTAQQIRVLQDDNVQKDGDLYIRSVCFSPDGMYLATGAEDKQIRIWDIANGRIRSRLPGHEQDIYSLDFSRDGRIVVSGSGDRTVRIWSMMEDKCLHTLQITDPDQKDPGVTSVAVSPDGRLVAAGSLDKMVRVWDAHTGHPLERLEGHKDSVYSVAFMPDGRRLVSGSLDKTLKLWELGTNEGRGLGMERDRSKGPCKMTFTGHKDFVLSVACTPDGRWIVSGSKDRGVQFWDPRTGQTQFMLQGHKNSVISVAISPSTGRPVFATGSGDNRARIWSYDPIG</sequence>
<dbReference type="PANTHER" id="PTHR22847">
    <property type="entry name" value="WD40 REPEAT PROTEIN"/>
    <property type="match status" value="1"/>
</dbReference>
<dbReference type="AlphaFoldDB" id="A0A8H7SBF3"/>
<evidence type="ECO:0000313" key="12">
    <source>
        <dbReference type="EMBL" id="KAG2225136.1"/>
    </source>
</evidence>
<keyword evidence="5" id="KW-0805">Transcription regulation</keyword>
<dbReference type="Gene3D" id="1.20.5.340">
    <property type="match status" value="1"/>
</dbReference>
<evidence type="ECO:0000256" key="6">
    <source>
        <dbReference type="ARBA" id="ARBA00023163"/>
    </source>
</evidence>
<dbReference type="InterPro" id="IPR020472">
    <property type="entry name" value="WD40_PAC1"/>
</dbReference>
<name>A0A8H7SBF3_9FUNG</name>
<feature type="domain" description="Transcriptional repressor Tup1 N-terminal" evidence="11">
    <location>
        <begin position="15"/>
        <end position="90"/>
    </location>
</feature>
<organism evidence="12 13">
    <name type="scientific">Circinella minor</name>
    <dbReference type="NCBI Taxonomy" id="1195481"/>
    <lineage>
        <taxon>Eukaryota</taxon>
        <taxon>Fungi</taxon>
        <taxon>Fungi incertae sedis</taxon>
        <taxon>Mucoromycota</taxon>
        <taxon>Mucoromycotina</taxon>
        <taxon>Mucoromycetes</taxon>
        <taxon>Mucorales</taxon>
        <taxon>Lichtheimiaceae</taxon>
        <taxon>Circinella</taxon>
    </lineage>
</organism>
<evidence type="ECO:0000313" key="13">
    <source>
        <dbReference type="Proteomes" id="UP000646827"/>
    </source>
</evidence>
<feature type="compositionally biased region" description="Pro residues" evidence="10">
    <location>
        <begin position="210"/>
        <end position="222"/>
    </location>
</feature>
<dbReference type="InterPro" id="IPR001680">
    <property type="entry name" value="WD40_rpt"/>
</dbReference>
<accession>A0A8H7SBF3</accession>
<keyword evidence="3 9" id="KW-0853">WD repeat</keyword>
<dbReference type="Pfam" id="PF00400">
    <property type="entry name" value="WD40"/>
    <property type="match status" value="7"/>
</dbReference>
<dbReference type="Gene3D" id="2.130.10.10">
    <property type="entry name" value="YVTN repeat-like/Quinoprotein amine dehydrogenase"/>
    <property type="match status" value="1"/>
</dbReference>
<comment type="caution">
    <text evidence="12">The sequence shown here is derived from an EMBL/GenBank/DDBJ whole genome shotgun (WGS) entry which is preliminary data.</text>
</comment>
<dbReference type="Proteomes" id="UP000646827">
    <property type="component" value="Unassembled WGS sequence"/>
</dbReference>
<dbReference type="InterPro" id="IPR013890">
    <property type="entry name" value="Tscrpt_rep_Tup1_N"/>
</dbReference>
<dbReference type="PANTHER" id="PTHR22847:SF728">
    <property type="entry name" value="TRANSCRIPTIONAL REPRESSOR TUP11-RELATED"/>
    <property type="match status" value="1"/>
</dbReference>
<dbReference type="EMBL" id="JAEPRB010000032">
    <property type="protein sequence ID" value="KAG2225136.1"/>
    <property type="molecule type" value="Genomic_DNA"/>
</dbReference>